<dbReference type="SMART" id="SM00717">
    <property type="entry name" value="SANT"/>
    <property type="match status" value="1"/>
</dbReference>
<dbReference type="Pfam" id="PF09133">
    <property type="entry name" value="SANTA"/>
    <property type="match status" value="1"/>
</dbReference>
<evidence type="ECO:0000256" key="1">
    <source>
        <dbReference type="SAM" id="MobiDB-lite"/>
    </source>
</evidence>
<dbReference type="InterPro" id="IPR009057">
    <property type="entry name" value="Homeodomain-like_sf"/>
</dbReference>
<feature type="domain" description="SANT" evidence="3">
    <location>
        <begin position="758"/>
        <end position="813"/>
    </location>
</feature>
<feature type="compositionally biased region" description="Basic residues" evidence="1">
    <location>
        <begin position="478"/>
        <end position="488"/>
    </location>
</feature>
<feature type="region of interest" description="Disordered" evidence="1">
    <location>
        <begin position="197"/>
        <end position="219"/>
    </location>
</feature>
<feature type="domain" description="Myb-like" evidence="2">
    <location>
        <begin position="755"/>
        <end position="809"/>
    </location>
</feature>
<dbReference type="InterPro" id="IPR039110">
    <property type="entry name" value="KNL2-like"/>
</dbReference>
<keyword evidence="5" id="KW-1185">Reference proteome</keyword>
<feature type="region of interest" description="Disordered" evidence="1">
    <location>
        <begin position="13"/>
        <end position="42"/>
    </location>
</feature>
<dbReference type="GO" id="GO:0000775">
    <property type="term" value="C:chromosome, centromeric region"/>
    <property type="evidence" value="ECO:0007669"/>
    <property type="project" value="TreeGrafter"/>
</dbReference>
<evidence type="ECO:0000259" key="2">
    <source>
        <dbReference type="PROSITE" id="PS50090"/>
    </source>
</evidence>
<evidence type="ECO:0000313" key="5">
    <source>
        <dbReference type="Proteomes" id="UP000319801"/>
    </source>
</evidence>
<feature type="region of interest" description="Disordered" evidence="1">
    <location>
        <begin position="288"/>
        <end position="309"/>
    </location>
</feature>
<feature type="compositionally biased region" description="Acidic residues" evidence="1">
    <location>
        <begin position="993"/>
        <end position="1007"/>
    </location>
</feature>
<sequence length="1007" mass="114265">MYLSPAKCFSAPLHHELDHNTPGHQATRKQRSMAETPARSNRIKKNFTPAVMNSTVQDHRLGTESREAMSCDLSTINNPVLCLKRITDTPAKVFARLKAKVQRLNSEEHREESVAPVQLGGGDSFHTHMQQPAVDGDDLSDGQDTYVLTLSPPKSMSKNPENPQRTPYLVIEGHNPDLFHKPVIDLENMLTEPFTQFKPQQGTSGMKNSSRSRNQGALRQRYVSSTPEPYVLLERMPHDSSAQPVPAKPFYLKTRVKPRGDHGVFGEMSVQDDAENTVDNESREDMLQGLGSAPRSQPLPQQPGKMSNRQSDCLEAPLQTHPNLMEDSLLQQSPRISIPRKKITAAMSKQQNNKTDKALEGKTNMNEVHLTDWVLKLHNRELIVDGIRVDNKIPWHSSCITERVSSNIVKTASGGTYILVGKMSNYRNSSFPSWFIKKFLFGFPEMWKEYLHKFLTGDEGEKHRQRNNSAPCEQQNKRPSKKRISKRLQSKDLLTQSEKVAAEQPPQEEQSDRMYLRRGRSYSRERNSTGSESEVSKFGVHRATAEDGLFAVQAPERKLKTQLQKKHLQSHKLPTSYPDSETISTQSQVKKNADRIFSSPNPKSCRKNISKQKSKSIPSIACMAENEDSSSPHREIKVTNTKNKQKPKVKEKNKSCMISDAGDKSPPSEPIREDKSNNSVSALRRMQNRKKSRVFESTRNETFCQVDKHPEELKKTASPHPPVSSNSGKKTNPPRSRKTNRRNHKEQTATHPMTEQDALERAWTDQELQKLNEAVNSLPKHKSGYWVNVSQVVGTRSAEECQKQYTECYQAHGRYKGKGKHKAKAVKTDKPGKETAPITAKVGTLKRKKQMWEFLDHMPRDDHDDVFAGSPLQSKQIKLPVWSTNGDELDFGHLQNPQTPISSMFSSVKTPQCLHITPGMLRSVNRDNNDKYIYHLQKGKRQDSCGRKGSPRPEKIASVQSVRKTKKRCVAEDDNFVVWNMLSDKDGPSGRGEEDEEEEDDYFMDEY</sequence>
<dbReference type="PROSITE" id="PS51293">
    <property type="entry name" value="SANT"/>
    <property type="match status" value="1"/>
</dbReference>
<feature type="compositionally biased region" description="Polar residues" evidence="1">
    <location>
        <begin position="577"/>
        <end position="590"/>
    </location>
</feature>
<feature type="compositionally biased region" description="Polar residues" evidence="1">
    <location>
        <begin position="294"/>
        <end position="309"/>
    </location>
</feature>
<feature type="region of interest" description="Disordered" evidence="1">
    <location>
        <begin position="562"/>
        <end position="757"/>
    </location>
</feature>
<dbReference type="EMBL" id="VCAZ01000130">
    <property type="protein sequence ID" value="TSW08332.1"/>
    <property type="molecule type" value="Genomic_DNA"/>
</dbReference>
<evidence type="ECO:0000313" key="4">
    <source>
        <dbReference type="EMBL" id="TSW08332.1"/>
    </source>
</evidence>
<dbReference type="Pfam" id="PF00249">
    <property type="entry name" value="Myb_DNA-binding"/>
    <property type="match status" value="1"/>
</dbReference>
<protein>
    <submittedName>
        <fullName evidence="4">Mis18-binding protein 1</fullName>
    </submittedName>
</protein>
<accession>A0A556V5Z5</accession>
<feature type="region of interest" description="Disordered" evidence="1">
    <location>
        <begin position="461"/>
        <end position="539"/>
    </location>
</feature>
<dbReference type="CDD" id="cd00167">
    <property type="entry name" value="SANT"/>
    <property type="match status" value="1"/>
</dbReference>
<feature type="region of interest" description="Disordered" evidence="1">
    <location>
        <begin position="981"/>
        <end position="1007"/>
    </location>
</feature>
<dbReference type="Gene3D" id="1.10.10.60">
    <property type="entry name" value="Homeodomain-like"/>
    <property type="match status" value="1"/>
</dbReference>
<feature type="compositionally biased region" description="Basic residues" evidence="1">
    <location>
        <begin position="604"/>
        <end position="614"/>
    </location>
</feature>
<dbReference type="PANTHER" id="PTHR16124:SF3">
    <property type="entry name" value="MIS18-BINDING PROTEIN 1"/>
    <property type="match status" value="1"/>
</dbReference>
<reference evidence="4 5" key="1">
    <citation type="journal article" date="2019" name="Genome Biol. Evol.">
        <title>Whole-Genome Sequencing of the Giant Devil Catfish, Bagarius yarrelli.</title>
        <authorList>
            <person name="Jiang W."/>
            <person name="Lv Y."/>
            <person name="Cheng L."/>
            <person name="Yang K."/>
            <person name="Chao B."/>
            <person name="Wang X."/>
            <person name="Li Y."/>
            <person name="Pan X."/>
            <person name="You X."/>
            <person name="Zhang Y."/>
            <person name="Yang J."/>
            <person name="Li J."/>
            <person name="Zhang X."/>
            <person name="Liu S."/>
            <person name="Sun C."/>
            <person name="Yang J."/>
            <person name="Shi Q."/>
        </authorList>
    </citation>
    <scope>NUCLEOTIDE SEQUENCE [LARGE SCALE GENOMIC DNA]</scope>
    <source>
        <strain evidence="4">JWS20170419001</strain>
        <tissue evidence="4">Muscle</tissue>
    </source>
</reference>
<dbReference type="AlphaFoldDB" id="A0A556V5Z5"/>
<evidence type="ECO:0000259" key="3">
    <source>
        <dbReference type="PROSITE" id="PS51293"/>
    </source>
</evidence>
<feature type="compositionally biased region" description="Polar residues" evidence="1">
    <location>
        <begin position="723"/>
        <end position="734"/>
    </location>
</feature>
<dbReference type="SUPFAM" id="SSF46689">
    <property type="entry name" value="Homeodomain-like"/>
    <property type="match status" value="1"/>
</dbReference>
<comment type="caution">
    <text evidence="4">The sequence shown here is derived from an EMBL/GenBank/DDBJ whole genome shotgun (WGS) entry which is preliminary data.</text>
</comment>
<name>A0A556V5Z5_BAGYA</name>
<organism evidence="4 5">
    <name type="scientific">Bagarius yarrelli</name>
    <name type="common">Goonch</name>
    <name type="synonym">Bagrus yarrelli</name>
    <dbReference type="NCBI Taxonomy" id="175774"/>
    <lineage>
        <taxon>Eukaryota</taxon>
        <taxon>Metazoa</taxon>
        <taxon>Chordata</taxon>
        <taxon>Craniata</taxon>
        <taxon>Vertebrata</taxon>
        <taxon>Euteleostomi</taxon>
        <taxon>Actinopterygii</taxon>
        <taxon>Neopterygii</taxon>
        <taxon>Teleostei</taxon>
        <taxon>Ostariophysi</taxon>
        <taxon>Siluriformes</taxon>
        <taxon>Sisoridae</taxon>
        <taxon>Sisorinae</taxon>
        <taxon>Bagarius</taxon>
    </lineage>
</organism>
<dbReference type="InterPro" id="IPR015216">
    <property type="entry name" value="SANTA"/>
</dbReference>
<proteinExistence type="predicted"/>
<dbReference type="PANTHER" id="PTHR16124">
    <property type="entry name" value="MIS18-BINDING PROTEIN 1"/>
    <property type="match status" value="1"/>
</dbReference>
<dbReference type="InterPro" id="IPR001005">
    <property type="entry name" value="SANT/Myb"/>
</dbReference>
<feature type="compositionally biased region" description="Basic and acidic residues" evidence="1">
    <location>
        <begin position="706"/>
        <end position="715"/>
    </location>
</feature>
<dbReference type="OrthoDB" id="118550at2759"/>
<feature type="compositionally biased region" description="Basic residues" evidence="1">
    <location>
        <begin position="735"/>
        <end position="744"/>
    </location>
</feature>
<feature type="compositionally biased region" description="Basic and acidic residues" evidence="1">
    <location>
        <begin position="983"/>
        <end position="992"/>
    </location>
</feature>
<dbReference type="Proteomes" id="UP000319801">
    <property type="component" value="Unassembled WGS sequence"/>
</dbReference>
<dbReference type="PROSITE" id="PS50090">
    <property type="entry name" value="MYB_LIKE"/>
    <property type="match status" value="1"/>
</dbReference>
<dbReference type="InterPro" id="IPR017884">
    <property type="entry name" value="SANT_dom"/>
</dbReference>
<gene>
    <name evidence="4" type="ORF">Baya_13528</name>
</gene>